<dbReference type="EMBL" id="BARS01022751">
    <property type="protein sequence ID" value="GAG03580.1"/>
    <property type="molecule type" value="Genomic_DNA"/>
</dbReference>
<evidence type="ECO:0000313" key="1">
    <source>
        <dbReference type="EMBL" id="GAG03580.1"/>
    </source>
</evidence>
<protein>
    <recommendedName>
        <fullName evidence="2">SHS2 domain-containing protein</fullName>
    </recommendedName>
</protein>
<dbReference type="GO" id="GO:0009898">
    <property type="term" value="C:cytoplasmic side of plasma membrane"/>
    <property type="evidence" value="ECO:0007669"/>
    <property type="project" value="TreeGrafter"/>
</dbReference>
<dbReference type="PANTHER" id="PTHR32432">
    <property type="entry name" value="CELL DIVISION PROTEIN FTSA-RELATED"/>
    <property type="match status" value="1"/>
</dbReference>
<dbReference type="SUPFAM" id="SSF53067">
    <property type="entry name" value="Actin-like ATPase domain"/>
    <property type="match status" value="1"/>
</dbReference>
<dbReference type="AlphaFoldDB" id="X0UDC4"/>
<evidence type="ECO:0008006" key="2">
    <source>
        <dbReference type="Google" id="ProtNLM"/>
    </source>
</evidence>
<organism evidence="1">
    <name type="scientific">marine sediment metagenome</name>
    <dbReference type="NCBI Taxonomy" id="412755"/>
    <lineage>
        <taxon>unclassified sequences</taxon>
        <taxon>metagenomes</taxon>
        <taxon>ecological metagenomes</taxon>
    </lineage>
</organism>
<dbReference type="Gene3D" id="3.30.420.40">
    <property type="match status" value="1"/>
</dbReference>
<accession>X0UDC4</accession>
<gene>
    <name evidence="1" type="ORF">S01H1_36323</name>
</gene>
<name>X0UDC4_9ZZZZ</name>
<comment type="caution">
    <text evidence="1">The sequence shown here is derived from an EMBL/GenBank/DDBJ whole genome shotgun (WGS) entry which is preliminary data.</text>
</comment>
<dbReference type="InterPro" id="IPR050696">
    <property type="entry name" value="FtsA/MreB"/>
</dbReference>
<dbReference type="InterPro" id="IPR043129">
    <property type="entry name" value="ATPase_NBD"/>
</dbReference>
<sequence length="208" mass="22799">DIGGGTTGVCVFAEGSPFHTAILPVGGYHLTHDLVAGIRAPFDAAEEAKTLYGHAIPSTIDSEEMVEIDTFGADRRKSVSHRRLTEIIQARVEEILEMIYMDVRRAGYDEMLAAGLVLSGGSANLPGIDTLAEQVLRMPARIGVPRGLYGLSDILANPAYATGVGLLQWALHEKQPDGHKRRPTEKARASPWERLRSIGRWFRFLLPQ</sequence>
<dbReference type="PANTHER" id="PTHR32432:SF4">
    <property type="entry name" value="CELL DIVISION PROTEIN FTSA"/>
    <property type="match status" value="1"/>
</dbReference>
<dbReference type="Pfam" id="PF14450">
    <property type="entry name" value="FtsA"/>
    <property type="match status" value="1"/>
</dbReference>
<reference evidence="1" key="1">
    <citation type="journal article" date="2014" name="Front. Microbiol.">
        <title>High frequency of phylogenetically diverse reductive dehalogenase-homologous genes in deep subseafloor sedimentary metagenomes.</title>
        <authorList>
            <person name="Kawai M."/>
            <person name="Futagami T."/>
            <person name="Toyoda A."/>
            <person name="Takaki Y."/>
            <person name="Nishi S."/>
            <person name="Hori S."/>
            <person name="Arai W."/>
            <person name="Tsubouchi T."/>
            <person name="Morono Y."/>
            <person name="Uchiyama I."/>
            <person name="Ito T."/>
            <person name="Fujiyama A."/>
            <person name="Inagaki F."/>
            <person name="Takami H."/>
        </authorList>
    </citation>
    <scope>NUCLEOTIDE SEQUENCE</scope>
    <source>
        <strain evidence="1">Expedition CK06-06</strain>
    </source>
</reference>
<dbReference type="GO" id="GO:0051301">
    <property type="term" value="P:cell division"/>
    <property type="evidence" value="ECO:0007669"/>
    <property type="project" value="TreeGrafter"/>
</dbReference>
<dbReference type="GO" id="GO:0032153">
    <property type="term" value="C:cell division site"/>
    <property type="evidence" value="ECO:0007669"/>
    <property type="project" value="TreeGrafter"/>
</dbReference>
<proteinExistence type="predicted"/>
<feature type="non-terminal residue" evidence="1">
    <location>
        <position position="1"/>
    </location>
</feature>